<name>A0A086XQC0_9RHOB</name>
<reference evidence="2 3" key="1">
    <citation type="submission" date="2014-03" db="EMBL/GenBank/DDBJ databases">
        <title>Genome of Paenirhodobacter enshiensis DW2-9.</title>
        <authorList>
            <person name="Wang D."/>
            <person name="Wang G."/>
        </authorList>
    </citation>
    <scope>NUCLEOTIDE SEQUENCE [LARGE SCALE GENOMIC DNA]</scope>
    <source>
        <strain evidence="2 3">DW2-9</strain>
    </source>
</reference>
<dbReference type="EMBL" id="JFZB01000062">
    <property type="protein sequence ID" value="KFI24220.1"/>
    <property type="molecule type" value="Genomic_DNA"/>
</dbReference>
<dbReference type="AlphaFoldDB" id="A0A086XQC0"/>
<dbReference type="InterPro" id="IPR018637">
    <property type="entry name" value="DUF2059"/>
</dbReference>
<dbReference type="eggNOG" id="ENOG5033F44">
    <property type="taxonomic scope" value="Bacteria"/>
</dbReference>
<dbReference type="RefSeq" id="WP_036640431.1">
    <property type="nucleotide sequence ID" value="NZ_JFZB01000062.1"/>
</dbReference>
<sequence>MPLPHLRSLLRRIRRGLAIVTLAPVAVALCWGGAAHADAARVLDLLQTDRLFTILQGEGVSYGNGLAQDMLGQPADASWGAIVRAIHDPAKLLPEYRERFAASLDPAQSEAIETWLSSDLGRRSVDLELTAREAMLDPEVEDKAIEAAARASDAHDPALAAVRRVIAAGDTIDTGVASAMNANLAFYRAMSEAGAFPQKLSDEVMIADVAAEEEAFRQDITSWTEGWLLFAYRPLSARDMKDLAVFAASPAGRALSRAQTVAFDAIYAETSAELGQALARRVRASDL</sequence>
<feature type="domain" description="DUF2059" evidence="1">
    <location>
        <begin position="91"/>
        <end position="147"/>
    </location>
</feature>
<evidence type="ECO:0000259" key="1">
    <source>
        <dbReference type="Pfam" id="PF09832"/>
    </source>
</evidence>
<dbReference type="Pfam" id="PF09832">
    <property type="entry name" value="DUF2059"/>
    <property type="match status" value="1"/>
</dbReference>
<evidence type="ECO:0000313" key="3">
    <source>
        <dbReference type="Proteomes" id="UP000028824"/>
    </source>
</evidence>
<evidence type="ECO:0000313" key="2">
    <source>
        <dbReference type="EMBL" id="KFI24220.1"/>
    </source>
</evidence>
<keyword evidence="3" id="KW-1185">Reference proteome</keyword>
<accession>A0A086XQC0</accession>
<proteinExistence type="predicted"/>
<gene>
    <name evidence="2" type="ORF">CG50_13370</name>
</gene>
<organism evidence="2 3">
    <name type="scientific">Paenirhodobacter enshiensis</name>
    <dbReference type="NCBI Taxonomy" id="1105367"/>
    <lineage>
        <taxon>Bacteria</taxon>
        <taxon>Pseudomonadati</taxon>
        <taxon>Pseudomonadota</taxon>
        <taxon>Alphaproteobacteria</taxon>
        <taxon>Rhodobacterales</taxon>
        <taxon>Rhodobacter group</taxon>
        <taxon>Paenirhodobacter</taxon>
    </lineage>
</organism>
<comment type="caution">
    <text evidence="2">The sequence shown here is derived from an EMBL/GenBank/DDBJ whole genome shotgun (WGS) entry which is preliminary data.</text>
</comment>
<dbReference type="OrthoDB" id="7841298at2"/>
<dbReference type="Proteomes" id="UP000028824">
    <property type="component" value="Unassembled WGS sequence"/>
</dbReference>
<dbReference type="STRING" id="1105367.CG50_13370"/>
<protein>
    <recommendedName>
        <fullName evidence="1">DUF2059 domain-containing protein</fullName>
    </recommendedName>
</protein>